<name>A0A812V5N3_9DINO</name>
<reference evidence="2" key="1">
    <citation type="submission" date="2021-02" db="EMBL/GenBank/DDBJ databases">
        <authorList>
            <person name="Dougan E. K."/>
            <person name="Rhodes N."/>
            <person name="Thang M."/>
            <person name="Chan C."/>
        </authorList>
    </citation>
    <scope>NUCLEOTIDE SEQUENCE</scope>
</reference>
<sequence length="241" mass="26774">MVTHSWRNKFTFLLAALIADALNNEKYDHIAQLLSTRQFGKLVHALSRASKLDAAYWICAFSVNQHTGICATPPPTDSTGQAISPCSCSVPKHFDGDLSEMNKFDDMMAFLKRVLRQRGQAKLEQVVALEKDFSLLSRVWCIAELVEAHELHLQQAVKMHSSASRDHCLDRLLSLDVTQAEASFPADKDLVLGKITDVDAFNSDLQKLLLHRLESFLHSNSAKSCATLVDEVVLATVNVVI</sequence>
<accession>A0A812V5N3</accession>
<organism evidence="2 3">
    <name type="scientific">Symbiodinium natans</name>
    <dbReference type="NCBI Taxonomy" id="878477"/>
    <lineage>
        <taxon>Eukaryota</taxon>
        <taxon>Sar</taxon>
        <taxon>Alveolata</taxon>
        <taxon>Dinophyceae</taxon>
        <taxon>Suessiales</taxon>
        <taxon>Symbiodiniaceae</taxon>
        <taxon>Symbiodinium</taxon>
    </lineage>
</organism>
<dbReference type="AlphaFoldDB" id="A0A812V5N3"/>
<dbReference type="Proteomes" id="UP000604046">
    <property type="component" value="Unassembled WGS sequence"/>
</dbReference>
<keyword evidence="3" id="KW-1185">Reference proteome</keyword>
<gene>
    <name evidence="2" type="primary">SYT4</name>
    <name evidence="2" type="ORF">SNAT2548_LOCUS34129</name>
</gene>
<protein>
    <submittedName>
        <fullName evidence="2">SYT4 protein</fullName>
    </submittedName>
</protein>
<keyword evidence="1" id="KW-0732">Signal</keyword>
<evidence type="ECO:0000313" key="3">
    <source>
        <dbReference type="Proteomes" id="UP000604046"/>
    </source>
</evidence>
<dbReference type="OrthoDB" id="413223at2759"/>
<evidence type="ECO:0000313" key="2">
    <source>
        <dbReference type="EMBL" id="CAE7599867.1"/>
    </source>
</evidence>
<dbReference type="EMBL" id="CAJNDS010002794">
    <property type="protein sequence ID" value="CAE7599867.1"/>
    <property type="molecule type" value="Genomic_DNA"/>
</dbReference>
<feature type="signal peptide" evidence="1">
    <location>
        <begin position="1"/>
        <end position="21"/>
    </location>
</feature>
<comment type="caution">
    <text evidence="2">The sequence shown here is derived from an EMBL/GenBank/DDBJ whole genome shotgun (WGS) entry which is preliminary data.</text>
</comment>
<evidence type="ECO:0000256" key="1">
    <source>
        <dbReference type="SAM" id="SignalP"/>
    </source>
</evidence>
<feature type="chain" id="PRO_5032856877" evidence="1">
    <location>
        <begin position="22"/>
        <end position="241"/>
    </location>
</feature>
<proteinExistence type="predicted"/>